<proteinExistence type="predicted"/>
<accession>A0AAP3APW8</accession>
<comment type="caution">
    <text evidence="2">The sequence shown here is derived from an EMBL/GenBank/DDBJ whole genome shotgun (WGS) entry which is preliminary data.</text>
</comment>
<organism evidence="2 3">
    <name type="scientific">Riemerella anatipestifer</name>
    <name type="common">Moraxella anatipestifer</name>
    <dbReference type="NCBI Taxonomy" id="34085"/>
    <lineage>
        <taxon>Bacteria</taxon>
        <taxon>Pseudomonadati</taxon>
        <taxon>Bacteroidota</taxon>
        <taxon>Flavobacteriia</taxon>
        <taxon>Flavobacteriales</taxon>
        <taxon>Weeksellaceae</taxon>
        <taxon>Riemerella</taxon>
    </lineage>
</organism>
<reference evidence="2" key="1">
    <citation type="submission" date="2022-10" db="EMBL/GenBank/DDBJ databases">
        <title>Sifting through the core-genome to identify putative cross-protective antigens against Riemerella anatipestifer.</title>
        <authorList>
            <person name="Zheng X."/>
            <person name="Zhang W."/>
        </authorList>
    </citation>
    <scope>NUCLEOTIDE SEQUENCE</scope>
    <source>
        <strain evidence="2">ZWRA178</strain>
    </source>
</reference>
<dbReference type="RefSeq" id="WP_222535062.1">
    <property type="nucleotide sequence ID" value="NZ_CP081925.1"/>
</dbReference>
<evidence type="ECO:0000256" key="1">
    <source>
        <dbReference type="SAM" id="Phobius"/>
    </source>
</evidence>
<protein>
    <submittedName>
        <fullName evidence="2">Uncharacterized protein</fullName>
    </submittedName>
</protein>
<keyword evidence="1" id="KW-1133">Transmembrane helix</keyword>
<gene>
    <name evidence="2" type="ORF">OKE68_07550</name>
</gene>
<dbReference type="EMBL" id="JAOZYT010000043">
    <property type="protein sequence ID" value="MCW0524163.1"/>
    <property type="molecule type" value="Genomic_DNA"/>
</dbReference>
<name>A0AAP3APW8_RIEAN</name>
<sequence>MPIQNEDLYITISIYEFYEYIIYTLMTTLMIAMFLFIAIGSGYYLYKHFGRHLKDLKD</sequence>
<dbReference type="AlphaFoldDB" id="A0AAP3APW8"/>
<keyword evidence="1" id="KW-0812">Transmembrane</keyword>
<evidence type="ECO:0000313" key="2">
    <source>
        <dbReference type="EMBL" id="MCW0524163.1"/>
    </source>
</evidence>
<keyword evidence="1" id="KW-0472">Membrane</keyword>
<dbReference type="Proteomes" id="UP001207440">
    <property type="component" value="Unassembled WGS sequence"/>
</dbReference>
<evidence type="ECO:0000313" key="3">
    <source>
        <dbReference type="Proteomes" id="UP001207440"/>
    </source>
</evidence>
<feature type="transmembrane region" description="Helical" evidence="1">
    <location>
        <begin position="20"/>
        <end position="46"/>
    </location>
</feature>